<accession>A0A9X9WRG6</accession>
<dbReference type="AlphaFoldDB" id="A0A9X9WRG6"/>
<reference evidence="2" key="2">
    <citation type="journal article" date="2021" name="Syst. Appl. Microbiol.">
        <title>Roseomonas hellenica sp. nov., isolated from roots of wild-growing Alkanna tinctoria.</title>
        <authorList>
            <person name="Rat A."/>
            <person name="Naranjo H.D."/>
            <person name="Lebbe L."/>
            <person name="Cnockaert M."/>
            <person name="Krigas N."/>
            <person name="Grigoriadou K."/>
            <person name="Maloupa E."/>
            <person name="Willems A."/>
        </authorList>
    </citation>
    <scope>NUCLEOTIDE SEQUENCE</scope>
    <source>
        <strain evidence="2">LMG 31231</strain>
    </source>
</reference>
<evidence type="ECO:0000256" key="1">
    <source>
        <dbReference type="SAM" id="Phobius"/>
    </source>
</evidence>
<keyword evidence="1" id="KW-1133">Transmembrane helix</keyword>
<evidence type="ECO:0000313" key="2">
    <source>
        <dbReference type="EMBL" id="MBR0669745.1"/>
    </source>
</evidence>
<comment type="caution">
    <text evidence="2">The sequence shown here is derived from an EMBL/GenBank/DDBJ whole genome shotgun (WGS) entry which is preliminary data.</text>
</comment>
<dbReference type="Proteomes" id="UP001138751">
    <property type="component" value="Unassembled WGS sequence"/>
</dbReference>
<feature type="transmembrane region" description="Helical" evidence="1">
    <location>
        <begin position="7"/>
        <end position="29"/>
    </location>
</feature>
<gene>
    <name evidence="2" type="ORF">GXW76_01045</name>
</gene>
<evidence type="ECO:0000313" key="3">
    <source>
        <dbReference type="Proteomes" id="UP001138751"/>
    </source>
</evidence>
<organism evidence="2 3">
    <name type="scientific">Neoroseomonas soli</name>
    <dbReference type="NCBI Taxonomy" id="1081025"/>
    <lineage>
        <taxon>Bacteria</taxon>
        <taxon>Pseudomonadati</taxon>
        <taxon>Pseudomonadota</taxon>
        <taxon>Alphaproteobacteria</taxon>
        <taxon>Acetobacterales</taxon>
        <taxon>Acetobacteraceae</taxon>
        <taxon>Neoroseomonas</taxon>
    </lineage>
</organism>
<keyword evidence="1" id="KW-0472">Membrane</keyword>
<name>A0A9X9WRG6_9PROT</name>
<reference evidence="2" key="1">
    <citation type="submission" date="2020-01" db="EMBL/GenBank/DDBJ databases">
        <authorList>
            <person name="Rat A."/>
        </authorList>
    </citation>
    <scope>NUCLEOTIDE SEQUENCE</scope>
    <source>
        <strain evidence="2">LMG 31231</strain>
    </source>
</reference>
<sequence length="99" mass="10441">MPAAVRFMVMHGVVGLGLSTVFVGAVLWADPGGVGSLILRVGGWPVVAMLWYFSGLTFGAVQIATAVMLQDGQDRPAGGRRFRLPVPPVPVRAAARRRG</sequence>
<keyword evidence="1" id="KW-0812">Transmembrane</keyword>
<keyword evidence="3" id="KW-1185">Reference proteome</keyword>
<feature type="transmembrane region" description="Helical" evidence="1">
    <location>
        <begin position="49"/>
        <end position="69"/>
    </location>
</feature>
<protein>
    <submittedName>
        <fullName evidence="2">Uncharacterized protein</fullName>
    </submittedName>
</protein>
<proteinExistence type="predicted"/>
<dbReference type="EMBL" id="JAAEDM010000002">
    <property type="protein sequence ID" value="MBR0669745.1"/>
    <property type="molecule type" value="Genomic_DNA"/>
</dbReference>